<reference evidence="1" key="1">
    <citation type="journal article" date="2015" name="Nature">
        <title>Complex archaea that bridge the gap between prokaryotes and eukaryotes.</title>
        <authorList>
            <person name="Spang A."/>
            <person name="Saw J.H."/>
            <person name="Jorgensen S.L."/>
            <person name="Zaremba-Niedzwiedzka K."/>
            <person name="Martijn J."/>
            <person name="Lind A.E."/>
            <person name="van Eijk R."/>
            <person name="Schleper C."/>
            <person name="Guy L."/>
            <person name="Ettema T.J."/>
        </authorList>
    </citation>
    <scope>NUCLEOTIDE SEQUENCE</scope>
</reference>
<accession>A0A0F9RIH2</accession>
<organism evidence="1">
    <name type="scientific">marine sediment metagenome</name>
    <dbReference type="NCBI Taxonomy" id="412755"/>
    <lineage>
        <taxon>unclassified sequences</taxon>
        <taxon>metagenomes</taxon>
        <taxon>ecological metagenomes</taxon>
    </lineage>
</organism>
<name>A0A0F9RIH2_9ZZZZ</name>
<sequence length="363" mass="40104">MAAQELTWDMTQLIQRFRDDTGRSQTTDISDNAIAALVNDYYVNYFGSDTGVDEFNTFFTQALSATDDGVYDLAQNIDRLDDPVTINGNPIEFFRDRELFFTGNHLHGHHHRFSGFLTTLHSSHFHKFEDEQFITAPTLVIGTDTAKVKHSDFDYLINDFAHSKASSEVDLTGDAVPEDKFGAWSFRIDEDGDITVTAAADNATGYLTPRLALEALTSSDSTSAYMGYVTVIKSDGAFTPATTALNASNVTATFTDGRFENRSTPISALLYGQDLYVEPKPNDIYEFKALSISDRPTALDTSDELADPKHGPAVARGSAILYLGPRGGQERIAELAATTKHIFDSIRSDKTKRLLGMVVQRNY</sequence>
<proteinExistence type="predicted"/>
<protein>
    <submittedName>
        <fullName evidence="1">Uncharacterized protein</fullName>
    </submittedName>
</protein>
<dbReference type="AlphaFoldDB" id="A0A0F9RIH2"/>
<evidence type="ECO:0000313" key="1">
    <source>
        <dbReference type="EMBL" id="KKN24776.1"/>
    </source>
</evidence>
<comment type="caution">
    <text evidence="1">The sequence shown here is derived from an EMBL/GenBank/DDBJ whole genome shotgun (WGS) entry which is preliminary data.</text>
</comment>
<gene>
    <name evidence="1" type="ORF">LCGC14_0891400</name>
</gene>
<dbReference type="EMBL" id="LAZR01002856">
    <property type="protein sequence ID" value="KKN24776.1"/>
    <property type="molecule type" value="Genomic_DNA"/>
</dbReference>